<gene>
    <name evidence="7" type="ORF">CRD36_12430</name>
</gene>
<dbReference type="Pfam" id="PF02900">
    <property type="entry name" value="LigB"/>
    <property type="match status" value="1"/>
</dbReference>
<dbReference type="FunCoup" id="A0A2G4YQJ6">
    <property type="interactions" value="215"/>
</dbReference>
<dbReference type="RefSeq" id="WP_099473702.1">
    <property type="nucleotide sequence ID" value="NZ_CAXBMK010000003.1"/>
</dbReference>
<dbReference type="EMBL" id="PDEM01000024">
    <property type="protein sequence ID" value="PHZ84601.1"/>
    <property type="molecule type" value="Genomic_DNA"/>
</dbReference>
<dbReference type="AlphaFoldDB" id="A0A2G4YQJ6"/>
<proteinExistence type="inferred from homology"/>
<dbReference type="Gene3D" id="3.40.830.10">
    <property type="entry name" value="LigB-like"/>
    <property type="match status" value="1"/>
</dbReference>
<evidence type="ECO:0000313" key="8">
    <source>
        <dbReference type="Proteomes" id="UP000229730"/>
    </source>
</evidence>
<dbReference type="Proteomes" id="UP000229730">
    <property type="component" value="Unassembled WGS sequence"/>
</dbReference>
<sequence length="269" mass="30162">MSSPHRMPVVFFGHGSPTNALENNVSTKTWAKIARNIVKTAGRPKAILCISAHWCTRGTAVTAMQKPRTIHDFGRGLPGPLFDLQYPAPGAPELAKRVQDLLSPLPVTLDHNWGLDHGTWAVLLKAFPQADIPVIQLSMDARKPIEWHYQLGQRLRQLRDEGVLIIGSGNVVHNLGRMDWSPAAKPYDWAIRFNDLVRDCITDNTPERLFDLDLLGQDASLSVPDLDHFWPLFYVLGARDGTDKLTLDPDFIQYKSLSMMSFVLQHPKA</sequence>
<organism evidence="7 8">
    <name type="scientific">Paremcibacter congregatus</name>
    <dbReference type="NCBI Taxonomy" id="2043170"/>
    <lineage>
        <taxon>Bacteria</taxon>
        <taxon>Pseudomonadati</taxon>
        <taxon>Pseudomonadota</taxon>
        <taxon>Alphaproteobacteria</taxon>
        <taxon>Emcibacterales</taxon>
        <taxon>Emcibacteraceae</taxon>
        <taxon>Paremcibacter</taxon>
    </lineage>
</organism>
<name>A0A2G4YQJ6_9PROT</name>
<evidence type="ECO:0000256" key="4">
    <source>
        <dbReference type="ARBA" id="ARBA00022833"/>
    </source>
</evidence>
<comment type="cofactor">
    <cofactor evidence="1">
        <name>Zn(2+)</name>
        <dbReference type="ChEBI" id="CHEBI:29105"/>
    </cofactor>
</comment>
<reference evidence="7 8" key="1">
    <citation type="submission" date="2017-10" db="EMBL/GenBank/DDBJ databases">
        <title>Frigbacter circumglobatus gen. nov. sp. nov., isolated from sediment cultured in situ.</title>
        <authorList>
            <person name="Zhao Z."/>
        </authorList>
    </citation>
    <scope>NUCLEOTIDE SEQUENCE [LARGE SCALE GENOMIC DNA]</scope>
    <source>
        <strain evidence="7 8">ZYL</strain>
    </source>
</reference>
<dbReference type="InterPro" id="IPR014436">
    <property type="entry name" value="Extradiol_dOase_DODA"/>
</dbReference>
<evidence type="ECO:0000259" key="6">
    <source>
        <dbReference type="Pfam" id="PF02900"/>
    </source>
</evidence>
<dbReference type="InParanoid" id="A0A2G4YQJ6"/>
<keyword evidence="3" id="KW-0479">Metal-binding</keyword>
<accession>A0A2G4YQJ6</accession>
<evidence type="ECO:0000313" key="7">
    <source>
        <dbReference type="EMBL" id="PHZ84601.1"/>
    </source>
</evidence>
<comment type="similarity">
    <text evidence="2">Belongs to the DODA-type extradiol aromatic ring-opening dioxygenase family.</text>
</comment>
<evidence type="ECO:0000256" key="2">
    <source>
        <dbReference type="ARBA" id="ARBA00007581"/>
    </source>
</evidence>
<dbReference type="NCBIfam" id="NF007914">
    <property type="entry name" value="PRK10628.1"/>
    <property type="match status" value="1"/>
</dbReference>
<feature type="domain" description="Extradiol ring-cleavage dioxygenase class III enzyme subunit B" evidence="6">
    <location>
        <begin position="4"/>
        <end position="184"/>
    </location>
</feature>
<dbReference type="GO" id="GO:0016702">
    <property type="term" value="F:oxidoreductase activity, acting on single donors with incorporation of molecular oxygen, incorporation of two atoms of oxygen"/>
    <property type="evidence" value="ECO:0007669"/>
    <property type="project" value="UniProtKB-ARBA"/>
</dbReference>
<evidence type="ECO:0000256" key="1">
    <source>
        <dbReference type="ARBA" id="ARBA00001947"/>
    </source>
</evidence>
<dbReference type="GO" id="GO:0008198">
    <property type="term" value="F:ferrous iron binding"/>
    <property type="evidence" value="ECO:0007669"/>
    <property type="project" value="InterPro"/>
</dbReference>
<dbReference type="CDD" id="cd07363">
    <property type="entry name" value="45_DOPA_Dioxygenase"/>
    <property type="match status" value="1"/>
</dbReference>
<dbReference type="InterPro" id="IPR004183">
    <property type="entry name" value="Xdiol_dOase_suB"/>
</dbReference>
<keyword evidence="8" id="KW-1185">Reference proteome</keyword>
<dbReference type="PANTHER" id="PTHR30096">
    <property type="entry name" value="4,5-DOPA DIOXYGENASE EXTRADIOL-LIKE PROTEIN"/>
    <property type="match status" value="1"/>
</dbReference>
<evidence type="ECO:0000256" key="3">
    <source>
        <dbReference type="ARBA" id="ARBA00022723"/>
    </source>
</evidence>
<dbReference type="SUPFAM" id="SSF53213">
    <property type="entry name" value="LigB-like"/>
    <property type="match status" value="1"/>
</dbReference>
<keyword evidence="4" id="KW-0862">Zinc</keyword>
<keyword evidence="7" id="KW-0223">Dioxygenase</keyword>
<comment type="caution">
    <text evidence="7">The sequence shown here is derived from an EMBL/GenBank/DDBJ whole genome shotgun (WGS) entry which is preliminary data.</text>
</comment>
<protein>
    <submittedName>
        <fullName evidence="7">4,5-DOPA dioxygenase extradiol</fullName>
    </submittedName>
</protein>
<keyword evidence="5" id="KW-0560">Oxidoreductase</keyword>
<dbReference type="OrthoDB" id="9790889at2"/>
<dbReference type="GO" id="GO:0008270">
    <property type="term" value="F:zinc ion binding"/>
    <property type="evidence" value="ECO:0007669"/>
    <property type="project" value="InterPro"/>
</dbReference>
<dbReference type="PANTHER" id="PTHR30096:SF0">
    <property type="entry name" value="4,5-DOPA DIOXYGENASE EXTRADIOL-LIKE PROTEIN"/>
    <property type="match status" value="1"/>
</dbReference>
<evidence type="ECO:0000256" key="5">
    <source>
        <dbReference type="ARBA" id="ARBA00023002"/>
    </source>
</evidence>
<dbReference type="PIRSF" id="PIRSF006157">
    <property type="entry name" value="Doxgns_DODA"/>
    <property type="match status" value="1"/>
</dbReference>